<protein>
    <submittedName>
        <fullName evidence="2">Transposase</fullName>
    </submittedName>
</protein>
<dbReference type="RefSeq" id="WP_214095094.1">
    <property type="nucleotide sequence ID" value="NZ_JAHCLR010000130.1"/>
</dbReference>
<evidence type="ECO:0000313" key="3">
    <source>
        <dbReference type="Proteomes" id="UP001519535"/>
    </source>
</evidence>
<keyword evidence="3" id="KW-1185">Reference proteome</keyword>
<feature type="domain" description="Transposase IS110-like N-terminal" evidence="1">
    <location>
        <begin position="9"/>
        <end position="156"/>
    </location>
</feature>
<proteinExistence type="predicted"/>
<reference evidence="2 3" key="1">
    <citation type="submission" date="2021-05" db="EMBL/GenBank/DDBJ databases">
        <title>Mycobacterium acidophilum sp. nov., an extremely acid-tolerant member of the genus Mycobacterium.</title>
        <authorList>
            <person name="Xia J."/>
        </authorList>
    </citation>
    <scope>NUCLEOTIDE SEQUENCE [LARGE SCALE GENOMIC DNA]</scope>
    <source>
        <strain evidence="2 3">M1</strain>
    </source>
</reference>
<sequence>MTSTLPVVAGVDTHSLTHHVAVLDAATGKLLGEQQFPANAAGYRAILAFVLTFGSVLRFGVEGTNSYGAGLTRHLLEAGVEVREVIRPNRAARRLRGKSDPLDAITAAQAALAGEDLPVPKSSDGPVESIRVLNLVRDSAVKARANVLRQVHMLLVSAPASQRENLQKLSEKTLLDTLRRSRPADPVNGVGHATATALRHLAERHRHLT</sequence>
<name>A0ABS5RPR0_9MYCO</name>
<organism evidence="2 3">
    <name type="scientific">Mycolicibacter acidiphilus</name>
    <dbReference type="NCBI Taxonomy" id="2835306"/>
    <lineage>
        <taxon>Bacteria</taxon>
        <taxon>Bacillati</taxon>
        <taxon>Actinomycetota</taxon>
        <taxon>Actinomycetes</taxon>
        <taxon>Mycobacteriales</taxon>
        <taxon>Mycobacteriaceae</taxon>
        <taxon>Mycolicibacter</taxon>
    </lineage>
</organism>
<gene>
    <name evidence="2" type="ORF">KIH27_22165</name>
</gene>
<accession>A0ABS5RPR0</accession>
<evidence type="ECO:0000313" key="2">
    <source>
        <dbReference type="EMBL" id="MBS9536283.1"/>
    </source>
</evidence>
<dbReference type="PANTHER" id="PTHR33055">
    <property type="entry name" value="TRANSPOSASE FOR INSERTION SEQUENCE ELEMENT IS1111A"/>
    <property type="match status" value="1"/>
</dbReference>
<dbReference type="InterPro" id="IPR047650">
    <property type="entry name" value="Transpos_IS110"/>
</dbReference>
<dbReference type="InterPro" id="IPR002525">
    <property type="entry name" value="Transp_IS110-like_N"/>
</dbReference>
<feature type="non-terminal residue" evidence="2">
    <location>
        <position position="209"/>
    </location>
</feature>
<dbReference type="Pfam" id="PF01548">
    <property type="entry name" value="DEDD_Tnp_IS110"/>
    <property type="match status" value="1"/>
</dbReference>
<dbReference type="Proteomes" id="UP001519535">
    <property type="component" value="Unassembled WGS sequence"/>
</dbReference>
<comment type="caution">
    <text evidence="2">The sequence shown here is derived from an EMBL/GenBank/DDBJ whole genome shotgun (WGS) entry which is preliminary data.</text>
</comment>
<evidence type="ECO:0000259" key="1">
    <source>
        <dbReference type="Pfam" id="PF01548"/>
    </source>
</evidence>
<dbReference type="EMBL" id="JAHCLR010000130">
    <property type="protein sequence ID" value="MBS9536283.1"/>
    <property type="molecule type" value="Genomic_DNA"/>
</dbReference>
<dbReference type="PANTHER" id="PTHR33055:SF16">
    <property type="entry name" value="TRANSPOSASE FOR INSERTION SEQUENCE ELEMENT IS1547"/>
    <property type="match status" value="1"/>
</dbReference>